<reference evidence="8" key="3">
    <citation type="submission" date="2015-08" db="EMBL/GenBank/DDBJ databases">
        <title>Pseudomonas aeruginosa strain CCBH4851 chromosome region.</title>
        <authorList>
            <person name="Silveira M.C."/>
            <person name="Carvalho-Assef A.P.D."/>
            <person name="Albano R.M."/>
        </authorList>
    </citation>
    <scope>NUCLEOTIDE SEQUENCE</scope>
    <source>
        <strain evidence="8">CCBH4851</strain>
    </source>
</reference>
<dbReference type="RefSeq" id="WP_003090386.1">
    <property type="nucleotide sequence ID" value="NZ_AP014622.1"/>
</dbReference>
<dbReference type="PANTHER" id="PTHR23291:SF115">
    <property type="entry name" value="MODULATOR OF FTSH PROTEASE YCCA"/>
    <property type="match status" value="1"/>
</dbReference>
<dbReference type="EMBL" id="KT454971">
    <property type="protein sequence ID" value="ALI59135.1"/>
    <property type="molecule type" value="Genomic_DNA"/>
</dbReference>
<dbReference type="GO" id="GO:0008233">
    <property type="term" value="F:peptidase activity"/>
    <property type="evidence" value="ECO:0007669"/>
    <property type="project" value="UniProtKB-KW"/>
</dbReference>
<dbReference type="PROSITE" id="PS01243">
    <property type="entry name" value="BI1"/>
    <property type="match status" value="1"/>
</dbReference>
<comment type="similarity">
    <text evidence="2 7">Belongs to the BI1 family.</text>
</comment>
<evidence type="ECO:0000313" key="9">
    <source>
        <dbReference type="EMBL" id="CRQ08527.1"/>
    </source>
</evidence>
<dbReference type="EMBL" id="RBSQ01000462">
    <property type="protein sequence ID" value="RMS57571.1"/>
    <property type="molecule type" value="Genomic_DNA"/>
</dbReference>
<evidence type="ECO:0000313" key="12">
    <source>
        <dbReference type="EMBL" id="RMS57571.1"/>
    </source>
</evidence>
<dbReference type="InterPro" id="IPR006213">
    <property type="entry name" value="Bax_inhbtr1_CS"/>
</dbReference>
<evidence type="ECO:0000313" key="10">
    <source>
        <dbReference type="EMBL" id="MZZ12878.1"/>
    </source>
</evidence>
<reference evidence="11 16" key="4">
    <citation type="submission" date="2017-05" db="EMBL/GenBank/DDBJ databases">
        <authorList>
            <person name="Song R."/>
            <person name="Chenine A.L."/>
            <person name="Ruprecht R.M."/>
        </authorList>
    </citation>
    <scope>NUCLEOTIDE SEQUENCE [LARGE SCALE GENOMIC DNA]</scope>
    <source>
        <strain evidence="11 16">S567_C10_BS</strain>
    </source>
</reference>
<feature type="transmembrane region" description="Helical" evidence="7">
    <location>
        <begin position="107"/>
        <end position="128"/>
    </location>
</feature>
<dbReference type="Proteomes" id="UP001297540">
    <property type="component" value="Chromosome"/>
</dbReference>
<evidence type="ECO:0000256" key="3">
    <source>
        <dbReference type="ARBA" id="ARBA00022475"/>
    </source>
</evidence>
<gene>
    <name evidence="8" type="primary">yccA</name>
    <name evidence="12" type="ORF">ALP65_03257</name>
    <name evidence="11" type="ORF">CAZ10_14970</name>
    <name evidence="8" type="ORF">CCBH4851_00434</name>
    <name evidence="10" type="ORF">GUL26_11535</name>
    <name evidence="13" type="ORF">IPC1295_00085</name>
    <name evidence="14" type="ORF">L4V69_16650</name>
    <name evidence="9" type="ORF">PAERUG_P19_London_7_VIM_2_05_10_06677</name>
</gene>
<dbReference type="EMBL" id="WXZT01000006">
    <property type="protein sequence ID" value="MZZ12878.1"/>
    <property type="molecule type" value="Genomic_DNA"/>
</dbReference>
<keyword evidence="8" id="KW-0378">Hydrolase</keyword>
<proteinExistence type="inferred from homology"/>
<evidence type="ECO:0000256" key="1">
    <source>
        <dbReference type="ARBA" id="ARBA00004651"/>
    </source>
</evidence>
<evidence type="ECO:0000313" key="14">
    <source>
        <dbReference type="EMBL" id="WOS80714.1"/>
    </source>
</evidence>
<keyword evidence="6 7" id="KW-0472">Membrane</keyword>
<reference evidence="12 17" key="6">
    <citation type="submission" date="2018-08" db="EMBL/GenBank/DDBJ databases">
        <title>Recombination of ecologically and evolutionarily significant loci maintains genetic cohesion in the Pseudomonas syringae species complex.</title>
        <authorList>
            <person name="Dillon M."/>
            <person name="Thakur S."/>
            <person name="Almeida R.N.D."/>
            <person name="Weir B.S."/>
            <person name="Guttman D.S."/>
        </authorList>
    </citation>
    <scope>NUCLEOTIDE SEQUENCE [LARGE SCALE GENOMIC DNA]</scope>
    <source>
        <strain evidence="12 17">ICMP 7846</strain>
    </source>
</reference>
<accession>A0A1S1CA03</accession>
<feature type="transmembrane region" description="Helical" evidence="7">
    <location>
        <begin position="135"/>
        <end position="156"/>
    </location>
</feature>
<feature type="transmembrane region" description="Helical" evidence="7">
    <location>
        <begin position="48"/>
        <end position="68"/>
    </location>
</feature>
<dbReference type="EMBL" id="NFFZ01000006">
    <property type="protein sequence ID" value="OTI61979.1"/>
    <property type="molecule type" value="Genomic_DNA"/>
</dbReference>
<feature type="transmembrane region" description="Helical" evidence="7">
    <location>
        <begin position="162"/>
        <end position="180"/>
    </location>
</feature>
<evidence type="ECO:0000313" key="17">
    <source>
        <dbReference type="Proteomes" id="UP000270834"/>
    </source>
</evidence>
<evidence type="ECO:0000256" key="2">
    <source>
        <dbReference type="ARBA" id="ARBA00010350"/>
    </source>
</evidence>
<dbReference type="SMR" id="A0A072ZPG7"/>
<dbReference type="Proteomes" id="UP000270834">
    <property type="component" value="Unassembled WGS sequence"/>
</dbReference>
<evidence type="ECO:0000313" key="15">
    <source>
        <dbReference type="Proteomes" id="UP000045039"/>
    </source>
</evidence>
<reference evidence="13 18" key="7">
    <citation type="submission" date="2019-01" db="EMBL/GenBank/DDBJ databases">
        <title>The Pseudomonas aeruginosa pan-genome provides new insights on its population structure, horizontal gene transfer and pathogenicity.</title>
        <authorList>
            <person name="Freschi L."/>
            <person name="Vincent A.T."/>
            <person name="Jeukens J."/>
            <person name="Emond-Rheault J.-G."/>
            <person name="Kukavica-Ibrulj I."/>
            <person name="Dupont M.-J."/>
            <person name="Charette S.J."/>
            <person name="Boyle B."/>
            <person name="Levesque R.C."/>
        </authorList>
    </citation>
    <scope>NUCLEOTIDE SEQUENCE [LARGE SCALE GENOMIC DNA]</scope>
    <source>
        <strain evidence="13 18">PA-W36</strain>
    </source>
</reference>
<keyword evidence="4 7" id="KW-0812">Transmembrane</keyword>
<dbReference type="Pfam" id="PF01027">
    <property type="entry name" value="Bax1-I"/>
    <property type="match status" value="1"/>
</dbReference>
<evidence type="ECO:0000313" key="18">
    <source>
        <dbReference type="Proteomes" id="UP000284767"/>
    </source>
</evidence>
<feature type="transmembrane region" description="Helical" evidence="7">
    <location>
        <begin position="192"/>
        <end position="218"/>
    </location>
</feature>
<evidence type="ECO:0000313" key="8">
    <source>
        <dbReference type="EMBL" id="ALI59135.1"/>
    </source>
</evidence>
<evidence type="ECO:0000256" key="4">
    <source>
        <dbReference type="ARBA" id="ARBA00022692"/>
    </source>
</evidence>
<accession>A0A072ZPG7</accession>
<dbReference type="Proteomes" id="UP000194857">
    <property type="component" value="Unassembled WGS sequence"/>
</dbReference>
<keyword evidence="3" id="KW-1003">Cell membrane</keyword>
<reference evidence="15" key="2">
    <citation type="submission" date="2015-06" db="EMBL/GenBank/DDBJ databases">
        <authorList>
            <person name="Radhakrishnan Rajesh"/>
            <person name="Underwood Anthony"/>
            <person name="Al-Shahib Ali"/>
        </authorList>
    </citation>
    <scope>NUCLEOTIDE SEQUENCE [LARGE SCALE GENOMIC DNA]</scope>
    <source>
        <strain evidence="15">P19_London_7_VIM_2_05_10</strain>
    </source>
</reference>
<keyword evidence="5 7" id="KW-1133">Transmembrane helix</keyword>
<name>A0A072ZPG7_PSEAI</name>
<dbReference type="CDD" id="cd10433">
    <property type="entry name" value="YccA_like"/>
    <property type="match status" value="1"/>
</dbReference>
<reference evidence="13 18" key="5">
    <citation type="submission" date="2017-08" db="EMBL/GenBank/DDBJ databases">
        <authorList>
            <person name="Feschi L."/>
            <person name="Jeukens J."/>
            <person name="Emond-Rheault J.-G."/>
            <person name="Kukavica-Ibrulj I."/>
            <person name="Boyle B."/>
            <person name="Levesque R.C."/>
        </authorList>
    </citation>
    <scope>NUCLEOTIDE SEQUENCE [LARGE SCALE GENOMIC DNA]</scope>
    <source>
        <strain evidence="13 18">PA-W36</strain>
    </source>
</reference>
<feature type="transmembrane region" description="Helical" evidence="7">
    <location>
        <begin position="75"/>
        <end position="95"/>
    </location>
</feature>
<dbReference type="KEGG" id="paeb:NCGM1900_3910"/>
<dbReference type="PATRIC" id="fig|287.1479.peg.894"/>
<evidence type="ECO:0000313" key="11">
    <source>
        <dbReference type="EMBL" id="OTI61979.1"/>
    </source>
</evidence>
<dbReference type="OMA" id="WAFCAVM"/>
<feature type="transmembrane region" description="Helical" evidence="7">
    <location>
        <begin position="21"/>
        <end position="42"/>
    </location>
</feature>
<dbReference type="InterPro" id="IPR006214">
    <property type="entry name" value="Bax_inhibitor_1-related"/>
</dbReference>
<evidence type="ECO:0000256" key="5">
    <source>
        <dbReference type="ARBA" id="ARBA00022989"/>
    </source>
</evidence>
<dbReference type="Proteomes" id="UP000644192">
    <property type="component" value="Unassembled WGS sequence"/>
</dbReference>
<organism evidence="11 16">
    <name type="scientific">Pseudomonas aeruginosa</name>
    <dbReference type="NCBI Taxonomy" id="287"/>
    <lineage>
        <taxon>Bacteria</taxon>
        <taxon>Pseudomonadati</taxon>
        <taxon>Pseudomonadota</taxon>
        <taxon>Gammaproteobacteria</taxon>
        <taxon>Pseudomonadales</taxon>
        <taxon>Pseudomonadaceae</taxon>
        <taxon>Pseudomonas</taxon>
    </lineage>
</organism>
<dbReference type="PANTHER" id="PTHR23291">
    <property type="entry name" value="BAX INHIBITOR-RELATED"/>
    <property type="match status" value="1"/>
</dbReference>
<sequence length="222" mass="24106">MQEQQYQLNSAVAEQREVSGVLRNTYGLLALTLAFSGLVAYVSQQMRLPYPNVFVVLIGFYGLFFLTVKLRNSAWGLVSTFALTGFMGYTLGPILNMYLGLPNGGSVITSAFAMTALVFFGLSAYVLTTRKDMSFLSGFITAGFFVLLGAVLVSLFFQISGLQLAISAGFVLFSSAMILYQTSAIIHGGERNYIMATISLYVSIYNLFISLLQIFGIAGGDD</sequence>
<keyword evidence="8" id="KW-0645">Protease</keyword>
<dbReference type="GO" id="GO:0006508">
    <property type="term" value="P:proteolysis"/>
    <property type="evidence" value="ECO:0007669"/>
    <property type="project" value="UniProtKB-KW"/>
</dbReference>
<evidence type="ECO:0000256" key="7">
    <source>
        <dbReference type="RuleBase" id="RU004379"/>
    </source>
</evidence>
<reference evidence="14" key="10">
    <citation type="submission" date="2023-10" db="EMBL/GenBank/DDBJ databases">
        <title>Pathogen: clinical or host-associated sample.</title>
        <authorList>
            <person name="Hergert J."/>
            <person name="Casey R."/>
            <person name="Wagner J."/>
            <person name="Young E.L."/>
            <person name="Oakeson K.F."/>
        </authorList>
    </citation>
    <scope>NUCLEOTIDE SEQUENCE</scope>
    <source>
        <strain evidence="14">2021CK-01020</strain>
    </source>
</reference>
<evidence type="ECO:0000256" key="6">
    <source>
        <dbReference type="ARBA" id="ARBA00023136"/>
    </source>
</evidence>
<dbReference type="Proteomes" id="UP000284767">
    <property type="component" value="Unassembled WGS sequence"/>
</dbReference>
<dbReference type="EMBL" id="CVVU01000270">
    <property type="protein sequence ID" value="CRQ08527.1"/>
    <property type="molecule type" value="Genomic_DNA"/>
</dbReference>
<protein>
    <submittedName>
        <fullName evidence="11">BAX inhibitor protein</fullName>
    </submittedName>
    <submittedName>
        <fullName evidence="14">Bax inhibitor-1/YccA family protein</fullName>
    </submittedName>
    <submittedName>
        <fullName evidence="10">FtsH protease modulator YccA</fullName>
    </submittedName>
    <submittedName>
        <fullName evidence="8">Modulator of FtsH protease YccA</fullName>
    </submittedName>
</protein>
<dbReference type="eggNOG" id="COG0670">
    <property type="taxonomic scope" value="Bacteria"/>
</dbReference>
<reference evidence="10" key="8">
    <citation type="submission" date="2020-01" db="EMBL/GenBank/DDBJ databases">
        <title>Bacteria Cultured from War Wounds Associated with the Conflict in Eastern Ukraine.</title>
        <authorList>
            <person name="Snesrud E."/>
            <person name="Galac M.R."/>
            <person name="Mc Gann P."/>
            <person name="Valentine K."/>
            <person name="Viacheslav K."/>
        </authorList>
    </citation>
    <scope>NUCLEOTIDE SEQUENCE</scope>
    <source>
        <strain evidence="10">VNMU148</strain>
    </source>
</reference>
<reference evidence="14" key="9">
    <citation type="submission" date="2023-06" db="EMBL/GenBank/DDBJ databases">
        <authorList>
            <consortium name="Clinical and Environmental Microbiology Branch: Whole genome sequencing antimicrobial resistance pathogens in the healthcare setting"/>
        </authorList>
    </citation>
    <scope>NUCLEOTIDE SEQUENCE</scope>
    <source>
        <strain evidence="14">2021CK-01020</strain>
    </source>
</reference>
<dbReference type="GO" id="GO:0005886">
    <property type="term" value="C:plasma membrane"/>
    <property type="evidence" value="ECO:0007669"/>
    <property type="project" value="UniProtKB-SubCell"/>
</dbReference>
<dbReference type="Proteomes" id="UP000045039">
    <property type="component" value="Unassembled WGS sequence"/>
</dbReference>
<dbReference type="EMBL" id="CP136986">
    <property type="protein sequence ID" value="WOS80714.1"/>
    <property type="molecule type" value="Genomic_DNA"/>
</dbReference>
<dbReference type="AlphaFoldDB" id="A0A072ZPG7"/>
<dbReference type="EMBL" id="NSNE01000001">
    <property type="protein sequence ID" value="RPM22941.1"/>
    <property type="molecule type" value="Genomic_DNA"/>
</dbReference>
<evidence type="ECO:0000313" key="16">
    <source>
        <dbReference type="Proteomes" id="UP000194857"/>
    </source>
</evidence>
<reference evidence="9" key="1">
    <citation type="submission" date="2015-06" db="EMBL/GenBank/DDBJ databases">
        <authorList>
            <person name="Radhakrishnan R."/>
            <person name="Underwood A."/>
            <person name="Al-Shahib A."/>
        </authorList>
    </citation>
    <scope>NUCLEOTIDE SEQUENCE</scope>
    <source>
        <strain evidence="9">P19_London_7_VIM_2_05_10</strain>
    </source>
</reference>
<evidence type="ECO:0000313" key="13">
    <source>
        <dbReference type="EMBL" id="RPM22941.1"/>
    </source>
</evidence>
<comment type="subcellular location">
    <subcellularLocation>
        <location evidence="1">Cell membrane</location>
        <topology evidence="1">Multi-pass membrane protein</topology>
    </subcellularLocation>
</comment>